<dbReference type="Proteomes" id="UP001500305">
    <property type="component" value="Unassembled WGS sequence"/>
</dbReference>
<dbReference type="SUPFAM" id="SSF53706">
    <property type="entry name" value="Formate dehydrogenase/DMSO reductase, domains 1-3"/>
    <property type="match status" value="1"/>
</dbReference>
<dbReference type="Gene3D" id="3.40.50.740">
    <property type="match status" value="1"/>
</dbReference>
<sequence>MAKQAPQSDPAQDAPRVSPPHRAAAGLPAIAHTLRMAGAQMSPARTLATLTKVNQPKGFDCPGCAWPEPGKTHTAEFCENGAKAVAEEATERRITADFFATHPVADLATRSGYWLGQQGRLTQPMLLDEGATHYVPVSWDRAFAIVAEELGQLDTPDGAAFYTSGRTSNEAAFAYQLFARQLGTNNLPDCSNMCHESSGSALTETLGVGKGSVHLKDLYQADLIIVAGQNPGTNHPRMLSALERAKRAGAKVVSVNPLPEAGLERFKNPQNARGLIGGGTKLTDLFLQIRLGGDLALFRALNRILLTTEGAVDHGFIAEHTLGFEEFAAEAKTTDRAEVEAATGLPYEQIEELSRLVLASEKIIVCWAMGLTQHKHAVPTIREVVNFLLLRGNVGRPGAGVCPVRGHSNVQGDRTMGIFERPTQAFLDALGKEFDFEPPRHHGLDSVDTIRAMRDGRVKVFFAMGGNFVAATPDTEVTEAAMRRCRLTVHVSTKLNRSHVVTGARALILPTLGRTDKDRTAGGDQFVSVEDSMGMVHSSRGGLRPPSPELLSEVAIVCRLARAALGPQNPVPWEEFAADYDTVRERIARVVPGFEDFNTRVRRPGGFALPHGPRDSRTFPTATGKANFTVNPMTAPEVPAGRLLLQTLRSHDQYNTTVYGLDDRYRGITGGRRVVLVNPADAAELGLTEGGYVDLVSEWQDGVERRAPHFKVVHYPVARGGAAAYYPETNVLVPLDSTADISNTPTSKAVVIRFEADTAPDGAALRV</sequence>
<comment type="cofactor">
    <cofactor evidence="2">
        <name>[4Fe-4S] cluster</name>
        <dbReference type="ChEBI" id="CHEBI:49883"/>
    </cofactor>
</comment>
<evidence type="ECO:0000256" key="7">
    <source>
        <dbReference type="ARBA" id="ARBA00023002"/>
    </source>
</evidence>
<keyword evidence="4" id="KW-0004">4Fe-4S</keyword>
<dbReference type="InterPro" id="IPR006656">
    <property type="entry name" value="Mopterin_OxRdtase"/>
</dbReference>
<dbReference type="EMBL" id="BAAATR010000032">
    <property type="protein sequence ID" value="GAA2265240.1"/>
    <property type="molecule type" value="Genomic_DNA"/>
</dbReference>
<keyword evidence="9" id="KW-0411">Iron-sulfur</keyword>
<evidence type="ECO:0000256" key="10">
    <source>
        <dbReference type="SAM" id="MobiDB-lite"/>
    </source>
</evidence>
<evidence type="ECO:0000259" key="11">
    <source>
        <dbReference type="Pfam" id="PF00384"/>
    </source>
</evidence>
<evidence type="ECO:0000256" key="1">
    <source>
        <dbReference type="ARBA" id="ARBA00001942"/>
    </source>
</evidence>
<dbReference type="NCBIfam" id="TIGR01701">
    <property type="entry name" value="Fdhalpha-like"/>
    <property type="match status" value="1"/>
</dbReference>
<dbReference type="InterPro" id="IPR009010">
    <property type="entry name" value="Asp_de-COase-like_dom_sf"/>
</dbReference>
<accession>A0ABP5RKP2</accession>
<feature type="region of interest" description="Disordered" evidence="10">
    <location>
        <begin position="1"/>
        <end position="22"/>
    </location>
</feature>
<dbReference type="PANTHER" id="PTHR43105:SF4">
    <property type="entry name" value="PROTEIN YDEP"/>
    <property type="match status" value="1"/>
</dbReference>
<dbReference type="Gene3D" id="3.40.228.10">
    <property type="entry name" value="Dimethylsulfoxide Reductase, domain 2"/>
    <property type="match status" value="1"/>
</dbReference>
<dbReference type="Pfam" id="PF01568">
    <property type="entry name" value="Molydop_binding"/>
    <property type="match status" value="1"/>
</dbReference>
<keyword evidence="8" id="KW-0408">Iron</keyword>
<evidence type="ECO:0000313" key="14">
    <source>
        <dbReference type="Proteomes" id="UP001500305"/>
    </source>
</evidence>
<proteinExistence type="inferred from homology"/>
<feature type="domain" description="Molybdopterin dinucleotide-binding" evidence="12">
    <location>
        <begin position="643"/>
        <end position="750"/>
    </location>
</feature>
<evidence type="ECO:0000256" key="8">
    <source>
        <dbReference type="ARBA" id="ARBA00023004"/>
    </source>
</evidence>
<dbReference type="InterPro" id="IPR050123">
    <property type="entry name" value="Prok_molybdopt-oxidoreductase"/>
</dbReference>
<evidence type="ECO:0000256" key="2">
    <source>
        <dbReference type="ARBA" id="ARBA00001966"/>
    </source>
</evidence>
<dbReference type="InterPro" id="IPR041953">
    <property type="entry name" value="YdeP_MopB"/>
</dbReference>
<dbReference type="PIRSF" id="PIRSF000144">
    <property type="entry name" value="CbbBc"/>
    <property type="match status" value="1"/>
</dbReference>
<name>A0ABP5RKP2_9ACTN</name>
<feature type="domain" description="Molybdopterin oxidoreductase" evidence="11">
    <location>
        <begin position="120"/>
        <end position="490"/>
    </location>
</feature>
<evidence type="ECO:0000313" key="13">
    <source>
        <dbReference type="EMBL" id="GAA2265240.1"/>
    </source>
</evidence>
<organism evidence="13 14">
    <name type="scientific">Kitasatospora cystarginea</name>
    <dbReference type="NCBI Taxonomy" id="58350"/>
    <lineage>
        <taxon>Bacteria</taxon>
        <taxon>Bacillati</taxon>
        <taxon>Actinomycetota</taxon>
        <taxon>Actinomycetes</taxon>
        <taxon>Kitasatosporales</taxon>
        <taxon>Streptomycetaceae</taxon>
        <taxon>Kitasatospora</taxon>
    </lineage>
</organism>
<comment type="cofactor">
    <cofactor evidence="1">
        <name>Mo-bis(molybdopterin guanine dinucleotide)</name>
        <dbReference type="ChEBI" id="CHEBI:60539"/>
    </cofactor>
</comment>
<protein>
    <submittedName>
        <fullName evidence="13">FdhF/YdeP family oxidoreductase</fullName>
    </submittedName>
</protein>
<dbReference type="Pfam" id="PF00384">
    <property type="entry name" value="Molybdopterin"/>
    <property type="match status" value="1"/>
</dbReference>
<keyword evidence="7" id="KW-0560">Oxidoreductase</keyword>
<dbReference type="InterPro" id="IPR010046">
    <property type="entry name" value="Mopterin_OxRdtse_a_bac"/>
</dbReference>
<gene>
    <name evidence="13" type="ORF">GCM10010430_57660</name>
</gene>
<evidence type="ECO:0000256" key="4">
    <source>
        <dbReference type="ARBA" id="ARBA00022485"/>
    </source>
</evidence>
<dbReference type="RefSeq" id="WP_344639435.1">
    <property type="nucleotide sequence ID" value="NZ_BAAATR010000032.1"/>
</dbReference>
<comment type="similarity">
    <text evidence="3">Belongs to the prokaryotic molybdopterin-containing oxidoreductase family.</text>
</comment>
<evidence type="ECO:0000259" key="12">
    <source>
        <dbReference type="Pfam" id="PF01568"/>
    </source>
</evidence>
<dbReference type="PANTHER" id="PTHR43105">
    <property type="entry name" value="RESPIRATORY NITRATE REDUCTASE"/>
    <property type="match status" value="1"/>
</dbReference>
<dbReference type="CDD" id="cd02787">
    <property type="entry name" value="MopB_CT_ydeP"/>
    <property type="match status" value="1"/>
</dbReference>
<keyword evidence="6" id="KW-0479">Metal-binding</keyword>
<dbReference type="InterPro" id="IPR037951">
    <property type="entry name" value="MopB_CT_YdeP"/>
</dbReference>
<feature type="compositionally biased region" description="Polar residues" evidence="10">
    <location>
        <begin position="1"/>
        <end position="10"/>
    </location>
</feature>
<dbReference type="SUPFAM" id="SSF50692">
    <property type="entry name" value="ADC-like"/>
    <property type="match status" value="1"/>
</dbReference>
<dbReference type="InterPro" id="IPR006657">
    <property type="entry name" value="MoPterin_dinucl-bd_dom"/>
</dbReference>
<evidence type="ECO:0000256" key="5">
    <source>
        <dbReference type="ARBA" id="ARBA00022505"/>
    </source>
</evidence>
<evidence type="ECO:0000256" key="3">
    <source>
        <dbReference type="ARBA" id="ARBA00010312"/>
    </source>
</evidence>
<keyword evidence="14" id="KW-1185">Reference proteome</keyword>
<keyword evidence="5" id="KW-0500">Molybdenum</keyword>
<evidence type="ECO:0000256" key="6">
    <source>
        <dbReference type="ARBA" id="ARBA00022723"/>
    </source>
</evidence>
<reference evidence="14" key="1">
    <citation type="journal article" date="2019" name="Int. J. Syst. Evol. Microbiol.">
        <title>The Global Catalogue of Microorganisms (GCM) 10K type strain sequencing project: providing services to taxonomists for standard genome sequencing and annotation.</title>
        <authorList>
            <consortium name="The Broad Institute Genomics Platform"/>
            <consortium name="The Broad Institute Genome Sequencing Center for Infectious Disease"/>
            <person name="Wu L."/>
            <person name="Ma J."/>
        </authorList>
    </citation>
    <scope>NUCLEOTIDE SEQUENCE [LARGE SCALE GENOMIC DNA]</scope>
    <source>
        <strain evidence="14">JCM 7356</strain>
    </source>
</reference>
<dbReference type="CDD" id="cd02767">
    <property type="entry name" value="MopB_ydeP"/>
    <property type="match status" value="1"/>
</dbReference>
<evidence type="ECO:0000256" key="9">
    <source>
        <dbReference type="ARBA" id="ARBA00023014"/>
    </source>
</evidence>
<comment type="caution">
    <text evidence="13">The sequence shown here is derived from an EMBL/GenBank/DDBJ whole genome shotgun (WGS) entry which is preliminary data.</text>
</comment>